<dbReference type="InterPro" id="IPR011990">
    <property type="entry name" value="TPR-like_helical_dom_sf"/>
</dbReference>
<dbReference type="Gene3D" id="1.25.40.10">
    <property type="entry name" value="Tetratricopeptide repeat domain"/>
    <property type="match status" value="1"/>
</dbReference>
<dbReference type="PANTHER" id="PTHR16263">
    <property type="entry name" value="TETRATRICOPEPTIDE REPEAT PROTEIN 38"/>
    <property type="match status" value="1"/>
</dbReference>
<evidence type="ECO:0000256" key="3">
    <source>
        <dbReference type="ARBA" id="ARBA00022737"/>
    </source>
</evidence>
<keyword evidence="3" id="KW-0677">Repeat</keyword>
<dbReference type="EMBL" id="JFBT01000001">
    <property type="protein sequence ID" value="EXG80817.1"/>
    <property type="molecule type" value="Genomic_DNA"/>
</dbReference>
<dbReference type="OrthoDB" id="9815900at2"/>
<dbReference type="RefSeq" id="WP_035849903.1">
    <property type="nucleotide sequence ID" value="NZ_KK073874.1"/>
</dbReference>
<dbReference type="PATRIC" id="fig|927661.3.peg.1875"/>
<gene>
    <name evidence="5" type="ORF">CryarDRAFT_1912</name>
</gene>
<dbReference type="Proteomes" id="UP000021053">
    <property type="component" value="Unassembled WGS sequence"/>
</dbReference>
<keyword evidence="4" id="KW-0802">TPR repeat</keyword>
<dbReference type="PANTHER" id="PTHR16263:SF4">
    <property type="entry name" value="TETRATRICOPEPTIDE REPEAT PROTEIN 38"/>
    <property type="match status" value="1"/>
</dbReference>
<dbReference type="HOGENOM" id="CLU_029972_1_2_11"/>
<comment type="caution">
    <text evidence="5">The sequence shown here is derived from an EMBL/GenBank/DDBJ whole genome shotgun (WGS) entry which is preliminary data.</text>
</comment>
<evidence type="ECO:0000256" key="4">
    <source>
        <dbReference type="ARBA" id="ARBA00022803"/>
    </source>
</evidence>
<dbReference type="AlphaFoldDB" id="A0A010ZUE6"/>
<evidence type="ECO:0000256" key="2">
    <source>
        <dbReference type="ARBA" id="ARBA00019992"/>
    </source>
</evidence>
<sequence length="459" mass="51162">MGVDQHGLPTTVANRAALDHYDRAVDELLHFRAEVVAESGAALDEDPTFPMAVALRAYLGLLTTDHDDAVAARAYLATYRPGETHPRERAHLHAANQLAGGDFHAAGRTLRDLTVEYPRDALALAVGHQIDFFTGDAVSLRDRIGGALSAWHPDDRHYPNVLGMYAFGLEEAGHYDRSEDVGREAVDRDPRDVWGIHAVAHTYEMQGRFGDGLRYLDDRLDDWSKDTFFNVHNWWHYGLYALEKGDNARALEIYDTVLYDPDGISLQLLDAAALLWRFALAGDRQTARFAALVEPWQRRAEHPFYAFNDAHAVMAYVGAGRFDLAEALIRSRTEWIDTEQQGSNHAMTARVGLPVCRALLAFGQARYEQTVDLLYPIRDHVNEFGGSHAQRDAVYKTLVEAALRAKKLPLARTLISERLNVRPCSPYNWLKQAELARALGEDAAATAAQARASAYQGTT</sequence>
<dbReference type="InterPro" id="IPR033891">
    <property type="entry name" value="TTC38"/>
</dbReference>
<protein>
    <recommendedName>
        <fullName evidence="2">Tetratricopeptide repeat protein 38</fullName>
    </recommendedName>
</protein>
<name>A0A010ZUE6_9ACTN</name>
<proteinExistence type="inferred from homology"/>
<evidence type="ECO:0000313" key="6">
    <source>
        <dbReference type="Proteomes" id="UP000021053"/>
    </source>
</evidence>
<evidence type="ECO:0000256" key="1">
    <source>
        <dbReference type="ARBA" id="ARBA00005857"/>
    </source>
</evidence>
<keyword evidence="6" id="KW-1185">Reference proteome</keyword>
<reference evidence="5 6" key="1">
    <citation type="submission" date="2013-07" db="EMBL/GenBank/DDBJ databases">
        <authorList>
            <consortium name="DOE Joint Genome Institute"/>
            <person name="Eisen J."/>
            <person name="Huntemann M."/>
            <person name="Han J."/>
            <person name="Chen A."/>
            <person name="Kyrpides N."/>
            <person name="Mavromatis K."/>
            <person name="Markowitz V."/>
            <person name="Palaniappan K."/>
            <person name="Ivanova N."/>
            <person name="Schaumberg A."/>
            <person name="Pati A."/>
            <person name="Liolios K."/>
            <person name="Nordberg H.P."/>
            <person name="Cantor M.N."/>
            <person name="Hua S.X."/>
            <person name="Woyke T."/>
        </authorList>
    </citation>
    <scope>NUCLEOTIDE SEQUENCE [LARGE SCALE GENOMIC DNA]</scope>
    <source>
        <strain evidence="5 6">DSM 44712</strain>
    </source>
</reference>
<evidence type="ECO:0000313" key="5">
    <source>
        <dbReference type="EMBL" id="EXG80817.1"/>
    </source>
</evidence>
<organism evidence="5 6">
    <name type="scientific">Cryptosporangium arvum DSM 44712</name>
    <dbReference type="NCBI Taxonomy" id="927661"/>
    <lineage>
        <taxon>Bacteria</taxon>
        <taxon>Bacillati</taxon>
        <taxon>Actinomycetota</taxon>
        <taxon>Actinomycetes</taxon>
        <taxon>Cryptosporangiales</taxon>
        <taxon>Cryptosporangiaceae</taxon>
        <taxon>Cryptosporangium</taxon>
    </lineage>
</organism>
<dbReference type="SUPFAM" id="SSF48452">
    <property type="entry name" value="TPR-like"/>
    <property type="match status" value="1"/>
</dbReference>
<dbReference type="CDD" id="cd05804">
    <property type="entry name" value="StaR_like"/>
    <property type="match status" value="1"/>
</dbReference>
<accession>A0A010ZUE6</accession>
<comment type="similarity">
    <text evidence="1">Belongs to the TTC38 family.</text>
</comment>